<comment type="caution">
    <text evidence="2">The sequence shown here is derived from an EMBL/GenBank/DDBJ whole genome shotgun (WGS) entry which is preliminary data.</text>
</comment>
<feature type="transmembrane region" description="Helical" evidence="1">
    <location>
        <begin position="25"/>
        <end position="44"/>
    </location>
</feature>
<proteinExistence type="predicted"/>
<evidence type="ECO:0000313" key="2">
    <source>
        <dbReference type="EMBL" id="CAG8661330.1"/>
    </source>
</evidence>
<evidence type="ECO:0000313" key="3">
    <source>
        <dbReference type="Proteomes" id="UP000789831"/>
    </source>
</evidence>
<keyword evidence="1" id="KW-0812">Transmembrane</keyword>
<organism evidence="2 3">
    <name type="scientific">Ambispora gerdemannii</name>
    <dbReference type="NCBI Taxonomy" id="144530"/>
    <lineage>
        <taxon>Eukaryota</taxon>
        <taxon>Fungi</taxon>
        <taxon>Fungi incertae sedis</taxon>
        <taxon>Mucoromycota</taxon>
        <taxon>Glomeromycotina</taxon>
        <taxon>Glomeromycetes</taxon>
        <taxon>Archaeosporales</taxon>
        <taxon>Ambisporaceae</taxon>
        <taxon>Ambispora</taxon>
    </lineage>
</organism>
<keyword evidence="1" id="KW-0472">Membrane</keyword>
<accession>A0A9N9E5T7</accession>
<dbReference type="Proteomes" id="UP000789831">
    <property type="component" value="Unassembled WGS sequence"/>
</dbReference>
<protein>
    <submittedName>
        <fullName evidence="2">4389_t:CDS:1</fullName>
    </submittedName>
</protein>
<dbReference type="EMBL" id="CAJVPL010005893">
    <property type="protein sequence ID" value="CAG8661330.1"/>
    <property type="molecule type" value="Genomic_DNA"/>
</dbReference>
<feature type="non-terminal residue" evidence="2">
    <location>
        <position position="101"/>
    </location>
</feature>
<evidence type="ECO:0000256" key="1">
    <source>
        <dbReference type="SAM" id="Phobius"/>
    </source>
</evidence>
<reference evidence="2" key="1">
    <citation type="submission" date="2021-06" db="EMBL/GenBank/DDBJ databases">
        <authorList>
            <person name="Kallberg Y."/>
            <person name="Tangrot J."/>
            <person name="Rosling A."/>
        </authorList>
    </citation>
    <scope>NUCLEOTIDE SEQUENCE</scope>
    <source>
        <strain evidence="2">MT106</strain>
    </source>
</reference>
<keyword evidence="3" id="KW-1185">Reference proteome</keyword>
<gene>
    <name evidence="2" type="ORF">AGERDE_LOCUS11829</name>
</gene>
<name>A0A9N9E5T7_9GLOM</name>
<sequence length="101" mass="11468">MATNEYQSKIVHNEMQLVKEKRVKLLIWLITGSLIVSYSIWNVWRMVEAIKSPVIIGSRIADRAEIPVPGVVICGLPLDKPIECFESEVNAIEDKFNEASR</sequence>
<dbReference type="AlphaFoldDB" id="A0A9N9E5T7"/>
<keyword evidence="1" id="KW-1133">Transmembrane helix</keyword>